<dbReference type="InterPro" id="IPR018202">
    <property type="entry name" value="Ser_caboxypep_ser_AS"/>
</dbReference>
<gene>
    <name evidence="13" type="ORF">HHK36_009970</name>
</gene>
<dbReference type="Gene3D" id="6.10.250.940">
    <property type="match status" value="1"/>
</dbReference>
<keyword evidence="8" id="KW-0325">Glycoprotein</keyword>
<keyword evidence="10" id="KW-0175">Coiled coil</keyword>
<evidence type="ECO:0000256" key="10">
    <source>
        <dbReference type="SAM" id="Coils"/>
    </source>
</evidence>
<keyword evidence="14" id="KW-1185">Reference proteome</keyword>
<keyword evidence="11" id="KW-0812">Transmembrane</keyword>
<keyword evidence="5" id="KW-0732">Signal</keyword>
<evidence type="ECO:0000256" key="2">
    <source>
        <dbReference type="ARBA" id="ARBA00009431"/>
    </source>
</evidence>
<evidence type="ECO:0000256" key="6">
    <source>
        <dbReference type="ARBA" id="ARBA00022801"/>
    </source>
</evidence>
<comment type="subcellular location">
    <subcellularLocation>
        <location evidence="1">Secreted</location>
    </subcellularLocation>
</comment>
<dbReference type="EMBL" id="JABCRI010000006">
    <property type="protein sequence ID" value="KAF8405073.1"/>
    <property type="molecule type" value="Genomic_DNA"/>
</dbReference>
<keyword evidence="11" id="KW-0472">Membrane</keyword>
<keyword evidence="3" id="KW-0964">Secreted</keyword>
<evidence type="ECO:0000313" key="14">
    <source>
        <dbReference type="Proteomes" id="UP000655225"/>
    </source>
</evidence>
<dbReference type="InterPro" id="IPR029058">
    <property type="entry name" value="AB_hydrolase_fold"/>
</dbReference>
<evidence type="ECO:0000256" key="9">
    <source>
        <dbReference type="RuleBase" id="RU361156"/>
    </source>
</evidence>
<comment type="similarity">
    <text evidence="2 9">Belongs to the peptidase S10 family.</text>
</comment>
<name>A0A835DIN3_TETSI</name>
<feature type="transmembrane region" description="Helical" evidence="11">
    <location>
        <begin position="645"/>
        <end position="661"/>
    </location>
</feature>
<evidence type="ECO:0000259" key="12">
    <source>
        <dbReference type="Pfam" id="PF13966"/>
    </source>
</evidence>
<keyword evidence="11" id="KW-1133">Transmembrane helix</keyword>
<evidence type="ECO:0000313" key="13">
    <source>
        <dbReference type="EMBL" id="KAF8405073.1"/>
    </source>
</evidence>
<dbReference type="Gene3D" id="3.40.50.12670">
    <property type="match status" value="1"/>
</dbReference>
<dbReference type="InterPro" id="IPR001563">
    <property type="entry name" value="Peptidase_S10"/>
</dbReference>
<dbReference type="Gene3D" id="3.40.50.1820">
    <property type="entry name" value="alpha/beta hydrolase"/>
    <property type="match status" value="1"/>
</dbReference>
<dbReference type="PANTHER" id="PTHR11802">
    <property type="entry name" value="SERINE PROTEASE FAMILY S10 SERINE CARBOXYPEPTIDASE"/>
    <property type="match status" value="1"/>
</dbReference>
<keyword evidence="9" id="KW-0645">Protease</keyword>
<dbReference type="SUPFAM" id="SSF56219">
    <property type="entry name" value="DNase I-like"/>
    <property type="match status" value="1"/>
</dbReference>
<dbReference type="GO" id="GO:0005773">
    <property type="term" value="C:vacuole"/>
    <property type="evidence" value="ECO:0007669"/>
    <property type="project" value="TreeGrafter"/>
</dbReference>
<accession>A0A835DIN3</accession>
<evidence type="ECO:0000256" key="7">
    <source>
        <dbReference type="ARBA" id="ARBA00023157"/>
    </source>
</evidence>
<keyword evidence="6 9" id="KW-0378">Hydrolase</keyword>
<evidence type="ECO:0000256" key="1">
    <source>
        <dbReference type="ARBA" id="ARBA00004613"/>
    </source>
</evidence>
<dbReference type="GO" id="GO:0006508">
    <property type="term" value="P:proteolysis"/>
    <property type="evidence" value="ECO:0007669"/>
    <property type="project" value="UniProtKB-KW"/>
</dbReference>
<dbReference type="Gene3D" id="3.60.10.10">
    <property type="entry name" value="Endonuclease/exonuclease/phosphatase"/>
    <property type="match status" value="1"/>
</dbReference>
<dbReference type="GO" id="GO:0005576">
    <property type="term" value="C:extracellular region"/>
    <property type="evidence" value="ECO:0007669"/>
    <property type="project" value="UniProtKB-SubCell"/>
</dbReference>
<dbReference type="OrthoDB" id="1741802at2759"/>
<feature type="transmembrane region" description="Helical" evidence="11">
    <location>
        <begin position="740"/>
        <end position="758"/>
    </location>
</feature>
<dbReference type="PROSITE" id="PS00131">
    <property type="entry name" value="CARBOXYPEPT_SER_SER"/>
    <property type="match status" value="1"/>
</dbReference>
<organism evidence="13 14">
    <name type="scientific">Tetracentron sinense</name>
    <name type="common">Spur-leaf</name>
    <dbReference type="NCBI Taxonomy" id="13715"/>
    <lineage>
        <taxon>Eukaryota</taxon>
        <taxon>Viridiplantae</taxon>
        <taxon>Streptophyta</taxon>
        <taxon>Embryophyta</taxon>
        <taxon>Tracheophyta</taxon>
        <taxon>Spermatophyta</taxon>
        <taxon>Magnoliopsida</taxon>
        <taxon>Trochodendrales</taxon>
        <taxon>Trochodendraceae</taxon>
        <taxon>Tetracentron</taxon>
    </lineage>
</organism>
<evidence type="ECO:0000256" key="5">
    <source>
        <dbReference type="ARBA" id="ARBA00022729"/>
    </source>
</evidence>
<dbReference type="Proteomes" id="UP000655225">
    <property type="component" value="Unassembled WGS sequence"/>
</dbReference>
<evidence type="ECO:0000256" key="4">
    <source>
        <dbReference type="ARBA" id="ARBA00022645"/>
    </source>
</evidence>
<dbReference type="InterPro" id="IPR033124">
    <property type="entry name" value="Ser_caboxypep_his_AS"/>
</dbReference>
<reference evidence="13 14" key="1">
    <citation type="submission" date="2020-04" db="EMBL/GenBank/DDBJ databases">
        <title>Plant Genome Project.</title>
        <authorList>
            <person name="Zhang R.-G."/>
        </authorList>
    </citation>
    <scope>NUCLEOTIDE SEQUENCE [LARGE SCALE GENOMIC DNA]</scope>
    <source>
        <strain evidence="13">YNK0</strain>
        <tissue evidence="13">Leaf</tissue>
    </source>
</reference>
<dbReference type="PRINTS" id="PR00724">
    <property type="entry name" value="CRBOXYPTASEC"/>
</dbReference>
<dbReference type="SUPFAM" id="SSF53474">
    <property type="entry name" value="alpha/beta-Hydrolases"/>
    <property type="match status" value="1"/>
</dbReference>
<dbReference type="InterPro" id="IPR036691">
    <property type="entry name" value="Endo/exonu/phosph_ase_sf"/>
</dbReference>
<dbReference type="Pfam" id="PF00450">
    <property type="entry name" value="Peptidase_S10"/>
    <property type="match status" value="1"/>
</dbReference>
<keyword evidence="4 9" id="KW-0121">Carboxypeptidase</keyword>
<sequence>MGGKLWLFWKENTAFDVVCKMNQMITGWFSFSDSKLLVTFIYAKCNQVERRELWQSLEDLNIGVCPWLVAGDFNIIRNDDERIGGHPRAISAMAKFNNCLESCGLLDLPCIGGRVSWCNGQEGSSRSWAKLDRVINNSGFSNIFSEAWYEYLPRKSSDHCPMVLRLRMDLSRYGPSVFRFQNMWCEDSFRECVETVWRPPVQGSGLVKLAAKLKKLKVALSTWNKSVFGHVEVHLKELEGRLEGLERQLQDGFSTELEAYYLATKIELEAWEHREELRLAQIAKKAWMVDGDKNSKFFHAVVNQRRKNNFISSMTLVDGTILSTPEQVHQGAVLFSRDPFRGGEVKEALLSIPKHSSPGPDGFGSGFFSSCWELVKDDVVEAAKEFFSGVPLPRFYTSSYIVLIPKAKYVKKGHVALASDNGSRFWKSVMGVLPEVLENVRLMVKEGKGSFWYDRWLSSGPLSPHPNVDITPALCIKDLWVENSWDRDKLVELVGSVKTEEIVQTIATGRNGENVLVWMPSKDGKFSSASAWDRIRVRAPQAPEMKWIWHGLLPKRVSVCVWKSRYDCLPVDENICRVGIQLASKCDCCVFGQGESQDHVLSSSEFAGKVWALAEAALGISVVPHSWWSRVFQWWSYSKNSTTRGTLIGILPCVITWRLCLRRCKARMEGIQETVEGVWLAVKACLRNISGCMKKHGEVSSVDMAMLAALEFVTLVGIQCNYQHQLERATKISAKMRMKVAVSIWLLLSFCLLAFITFNDANQIESLDRLITSRRSENRPRIDSWGELDAIKEYSPVYIGKQDGLMQADKIDVLPGQPEGVDFDQYAGYVTVDPKAEKALFYYFVEAPQNSSIKPLVLWLNGGPGCSSLGAGAMLELGPFRVNSDGKTLFRNEYAWNDVANVIFLESPAGVGFSYSNKSSVYDNTGDKSTAKDAYTFLVNWLERFPQYKTRDFFITGESYAGHYVPQLAYTILLNNKNTNQTYINLKGIAIGNALIDDSTYAMGMYDYFWTHALNSEEANAGIHENCDFVNENTSTKCDLFQGQGQTEKGRIYIYNIYAPRCHYTEQTGSTGSVNDFDPCSKNYVLSYLNLAEVQRALHANATTWYDCSGDIDGRLPVTSSRYSVNSLKLPIETAWRPWYTNNEVGGYVVAYKGVIFATVRGAGHLVPSYQPERALTMISSFLQGRLPPSS</sequence>
<evidence type="ECO:0000256" key="11">
    <source>
        <dbReference type="SAM" id="Phobius"/>
    </source>
</evidence>
<dbReference type="PROSITE" id="PS00560">
    <property type="entry name" value="CARBOXYPEPT_SER_HIS"/>
    <property type="match status" value="1"/>
</dbReference>
<evidence type="ECO:0000256" key="8">
    <source>
        <dbReference type="ARBA" id="ARBA00023180"/>
    </source>
</evidence>
<dbReference type="GO" id="GO:0004185">
    <property type="term" value="F:serine-type carboxypeptidase activity"/>
    <property type="evidence" value="ECO:0007669"/>
    <property type="project" value="UniProtKB-UniRule"/>
</dbReference>
<feature type="domain" description="Reverse transcriptase zinc-binding" evidence="12">
    <location>
        <begin position="526"/>
        <end position="611"/>
    </location>
</feature>
<protein>
    <recommendedName>
        <fullName evidence="9">Carboxypeptidase</fullName>
        <ecNumber evidence="9">3.4.16.-</ecNumber>
    </recommendedName>
</protein>
<dbReference type="Pfam" id="PF13966">
    <property type="entry name" value="zf-RVT"/>
    <property type="match status" value="1"/>
</dbReference>
<dbReference type="InterPro" id="IPR026960">
    <property type="entry name" value="RVT-Znf"/>
</dbReference>
<dbReference type="AlphaFoldDB" id="A0A835DIN3"/>
<evidence type="ECO:0000256" key="3">
    <source>
        <dbReference type="ARBA" id="ARBA00022525"/>
    </source>
</evidence>
<dbReference type="PANTHER" id="PTHR11802:SF470">
    <property type="entry name" value="CARBOXYPEPTIDASE"/>
    <property type="match status" value="1"/>
</dbReference>
<feature type="coiled-coil region" evidence="10">
    <location>
        <begin position="228"/>
        <end position="255"/>
    </location>
</feature>
<proteinExistence type="inferred from homology"/>
<dbReference type="EC" id="3.4.16.-" evidence="9"/>
<comment type="caution">
    <text evidence="13">The sequence shown here is derived from an EMBL/GenBank/DDBJ whole genome shotgun (WGS) entry which is preliminary data.</text>
</comment>
<keyword evidence="7" id="KW-1015">Disulfide bond</keyword>
<dbReference type="FunFam" id="3.40.50.1820:FF:000030">
    <property type="entry name" value="Carboxypeptidase"/>
    <property type="match status" value="1"/>
</dbReference>